<evidence type="ECO:0000256" key="2">
    <source>
        <dbReference type="ARBA" id="ARBA00006075"/>
    </source>
</evidence>
<feature type="region of interest" description="Disordered" evidence="8">
    <location>
        <begin position="336"/>
        <end position="361"/>
    </location>
</feature>
<evidence type="ECO:0000256" key="8">
    <source>
        <dbReference type="SAM" id="MobiDB-lite"/>
    </source>
</evidence>
<keyword evidence="6 7" id="KW-0131">Cell cycle</keyword>
<evidence type="ECO:0000313" key="10">
    <source>
        <dbReference type="EMBL" id="KAK1758130.1"/>
    </source>
</evidence>
<evidence type="ECO:0000313" key="11">
    <source>
        <dbReference type="Proteomes" id="UP001239445"/>
    </source>
</evidence>
<feature type="compositionally biased region" description="Acidic residues" evidence="8">
    <location>
        <begin position="346"/>
        <end position="361"/>
    </location>
</feature>
<keyword evidence="11" id="KW-1185">Reference proteome</keyword>
<dbReference type="GO" id="GO:0000076">
    <property type="term" value="P:DNA replication checkpoint signaling"/>
    <property type="evidence" value="ECO:0007669"/>
    <property type="project" value="UniProtKB-UniRule"/>
</dbReference>
<evidence type="ECO:0000256" key="7">
    <source>
        <dbReference type="RuleBase" id="RU366049"/>
    </source>
</evidence>
<keyword evidence="5 7" id="KW-0539">Nucleus</keyword>
<protein>
    <recommendedName>
        <fullName evidence="7">Chromosome segregation in meiosis protein</fullName>
    </recommendedName>
</protein>
<evidence type="ECO:0000256" key="4">
    <source>
        <dbReference type="ARBA" id="ARBA00022880"/>
    </source>
</evidence>
<evidence type="ECO:0000256" key="1">
    <source>
        <dbReference type="ARBA" id="ARBA00004123"/>
    </source>
</evidence>
<dbReference type="GO" id="GO:0003677">
    <property type="term" value="F:DNA binding"/>
    <property type="evidence" value="ECO:0007669"/>
    <property type="project" value="TreeGrafter"/>
</dbReference>
<feature type="region of interest" description="Disordered" evidence="8">
    <location>
        <begin position="1"/>
        <end position="55"/>
    </location>
</feature>
<evidence type="ECO:0000256" key="6">
    <source>
        <dbReference type="ARBA" id="ARBA00023306"/>
    </source>
</evidence>
<evidence type="ECO:0000256" key="3">
    <source>
        <dbReference type="ARBA" id="ARBA00022763"/>
    </source>
</evidence>
<gene>
    <name evidence="10" type="ORF">QBC47DRAFT_277057</name>
</gene>
<proteinExistence type="inferred from homology"/>
<dbReference type="GO" id="GO:0006974">
    <property type="term" value="P:DNA damage response"/>
    <property type="evidence" value="ECO:0007669"/>
    <property type="project" value="UniProtKB-KW"/>
</dbReference>
<feature type="compositionally biased region" description="Polar residues" evidence="8">
    <location>
        <begin position="1"/>
        <end position="10"/>
    </location>
</feature>
<dbReference type="GO" id="GO:0043111">
    <property type="term" value="P:replication fork arrest"/>
    <property type="evidence" value="ECO:0007669"/>
    <property type="project" value="TreeGrafter"/>
</dbReference>
<feature type="compositionally biased region" description="Low complexity" evidence="8">
    <location>
        <begin position="267"/>
        <end position="276"/>
    </location>
</feature>
<dbReference type="EMBL" id="MU839829">
    <property type="protein sequence ID" value="KAK1758130.1"/>
    <property type="molecule type" value="Genomic_DNA"/>
</dbReference>
<keyword evidence="4" id="KW-0236">DNA replication inhibitor</keyword>
<sequence>MPSATANEDTNAFVDNYLEGWDDDDPFRSPSPDAGKNTNGNEKNPKKRKGDALGIDQEIEDVKKARVPRVKLDDKKLLSEKGIPKLRQMAPRLKLKGKGHEFSDAARLLSFYQEWLDDLFPKATFLDALAMVEKTGHKLTMRSQRDAWIREFAPKSTAYDDDELRDTQPSVPKEPSRIAPIFDKPARASTPVQDDLFGGEDIYNATPRAKPTQRQSEDVPEDEDLDALMAENEASAPGVTFGSIFGGGPSKQPPRSSNMPDDEDMDALMAEAEAQPAPKPAPPASRVIGGEGPKVSNNPFEDDNDEDADALMAEVEAQIAPKSAATAPKIIASRNEKASKTFNNPFDDDDEDMDALMAEVD</sequence>
<dbReference type="GO" id="GO:0031297">
    <property type="term" value="P:replication fork processing"/>
    <property type="evidence" value="ECO:0007669"/>
    <property type="project" value="UniProtKB-UniRule"/>
</dbReference>
<comment type="caution">
    <text evidence="10">The sequence shown here is derived from an EMBL/GenBank/DDBJ whole genome shotgun (WGS) entry which is preliminary data.</text>
</comment>
<dbReference type="Pfam" id="PF07962">
    <property type="entry name" value="Swi3"/>
    <property type="match status" value="1"/>
</dbReference>
<comment type="function">
    <text evidence="7">Plays an important role in the control of DNA replication and the maintenance of replication fork stability.</text>
</comment>
<dbReference type="InterPro" id="IPR012923">
    <property type="entry name" value="Csm3"/>
</dbReference>
<dbReference type="PANTHER" id="PTHR13220">
    <property type="entry name" value="TIMELESS INTERACTING-RELATED"/>
    <property type="match status" value="1"/>
</dbReference>
<dbReference type="PANTHER" id="PTHR13220:SF11">
    <property type="entry name" value="TIMELESS-INTERACTING PROTEIN"/>
    <property type="match status" value="1"/>
</dbReference>
<evidence type="ECO:0000256" key="5">
    <source>
        <dbReference type="ARBA" id="ARBA00023242"/>
    </source>
</evidence>
<comment type="subcellular location">
    <subcellularLocation>
        <location evidence="1 7">Nucleus</location>
    </subcellularLocation>
</comment>
<keyword evidence="3 7" id="KW-0227">DNA damage</keyword>
<dbReference type="InterPro" id="IPR040038">
    <property type="entry name" value="TIPIN/Csm3/Swi3"/>
</dbReference>
<feature type="domain" description="Chromosome segregation in meiosis protein 3" evidence="9">
    <location>
        <begin position="71"/>
        <end position="151"/>
    </location>
</feature>
<reference evidence="10" key="1">
    <citation type="submission" date="2023-06" db="EMBL/GenBank/DDBJ databases">
        <title>Genome-scale phylogeny and comparative genomics of the fungal order Sordariales.</title>
        <authorList>
            <consortium name="Lawrence Berkeley National Laboratory"/>
            <person name="Hensen N."/>
            <person name="Bonometti L."/>
            <person name="Westerberg I."/>
            <person name="Brannstrom I.O."/>
            <person name="Guillou S."/>
            <person name="Cros-Aarteil S."/>
            <person name="Calhoun S."/>
            <person name="Haridas S."/>
            <person name="Kuo A."/>
            <person name="Mondo S."/>
            <person name="Pangilinan J."/>
            <person name="Riley R."/>
            <person name="Labutti K."/>
            <person name="Andreopoulos B."/>
            <person name="Lipzen A."/>
            <person name="Chen C."/>
            <person name="Yanf M."/>
            <person name="Daum C."/>
            <person name="Ng V."/>
            <person name="Clum A."/>
            <person name="Steindorff A."/>
            <person name="Ohm R."/>
            <person name="Martin F."/>
            <person name="Silar P."/>
            <person name="Natvig D."/>
            <person name="Lalanne C."/>
            <person name="Gautier V."/>
            <person name="Ament-Velasquez S.L."/>
            <person name="Kruys A."/>
            <person name="Hutchinson M.I."/>
            <person name="Powell A.J."/>
            <person name="Barry K."/>
            <person name="Miller A.N."/>
            <person name="Grigoriev I.V."/>
            <person name="Debuchy R."/>
            <person name="Gladieux P."/>
            <person name="Thoren M.H."/>
            <person name="Johannesson H."/>
        </authorList>
    </citation>
    <scope>NUCLEOTIDE SEQUENCE</scope>
    <source>
        <strain evidence="10">PSN4</strain>
    </source>
</reference>
<accession>A0AAJ0FEG3</accession>
<dbReference type="Proteomes" id="UP001239445">
    <property type="component" value="Unassembled WGS sequence"/>
</dbReference>
<name>A0AAJ0FEG3_9PEZI</name>
<dbReference type="AlphaFoldDB" id="A0AAJ0FEG3"/>
<dbReference type="GO" id="GO:0031298">
    <property type="term" value="C:replication fork protection complex"/>
    <property type="evidence" value="ECO:0007669"/>
    <property type="project" value="TreeGrafter"/>
</dbReference>
<evidence type="ECO:0000259" key="9">
    <source>
        <dbReference type="Pfam" id="PF07962"/>
    </source>
</evidence>
<organism evidence="10 11">
    <name type="scientific">Echria macrotheca</name>
    <dbReference type="NCBI Taxonomy" id="438768"/>
    <lineage>
        <taxon>Eukaryota</taxon>
        <taxon>Fungi</taxon>
        <taxon>Dikarya</taxon>
        <taxon>Ascomycota</taxon>
        <taxon>Pezizomycotina</taxon>
        <taxon>Sordariomycetes</taxon>
        <taxon>Sordariomycetidae</taxon>
        <taxon>Sordariales</taxon>
        <taxon>Schizotheciaceae</taxon>
        <taxon>Echria</taxon>
    </lineage>
</organism>
<comment type="similarity">
    <text evidence="2 7">Belongs to the CSM3 family.</text>
</comment>
<feature type="non-terminal residue" evidence="10">
    <location>
        <position position="361"/>
    </location>
</feature>
<feature type="region of interest" description="Disordered" evidence="8">
    <location>
        <begin position="159"/>
        <end position="308"/>
    </location>
</feature>